<reference evidence="4" key="1">
    <citation type="submission" date="2014-09" db="EMBL/GenBank/DDBJ databases">
        <authorList>
            <person name="Gomez-Valero L."/>
        </authorList>
    </citation>
    <scope>NUCLEOTIDE SEQUENCE [LARGE SCALE GENOMIC DNA]</scope>
    <source>
        <strain evidence="4">ATCC33218</strain>
    </source>
</reference>
<reference evidence="2" key="2">
    <citation type="submission" date="2014-09" db="EMBL/GenBank/DDBJ databases">
        <authorList>
            <person name="GOMEZ-VALERO Laura"/>
        </authorList>
    </citation>
    <scope>NUCLEOTIDE SEQUENCE</scope>
    <source>
        <strain evidence="2">ATCC33218</strain>
    </source>
</reference>
<dbReference type="EMBL" id="FMVN01000009">
    <property type="protein sequence ID" value="SCY51956.1"/>
    <property type="molecule type" value="Genomic_DNA"/>
</dbReference>
<dbReference type="InterPro" id="IPR015919">
    <property type="entry name" value="Cadherin-like_sf"/>
</dbReference>
<evidence type="ECO:0000313" key="3">
    <source>
        <dbReference type="EMBL" id="SCY51956.1"/>
    </source>
</evidence>
<dbReference type="PATRIC" id="fig|451.8.peg.78"/>
<dbReference type="RefSeq" id="WP_045098364.1">
    <property type="nucleotide sequence ID" value="NZ_FMVN01000009.1"/>
</dbReference>
<dbReference type="GO" id="GO:0016020">
    <property type="term" value="C:membrane"/>
    <property type="evidence" value="ECO:0007669"/>
    <property type="project" value="InterPro"/>
</dbReference>
<accession>A0A098GCW5</accession>
<dbReference type="OrthoDB" id="5646215at2"/>
<dbReference type="STRING" id="451.B6N58_12800"/>
<dbReference type="Pfam" id="PF05345">
    <property type="entry name" value="He_PIG"/>
    <property type="match status" value="1"/>
</dbReference>
<feature type="chain" id="PRO_5009750695" evidence="1">
    <location>
        <begin position="19"/>
        <end position="536"/>
    </location>
</feature>
<organism evidence="2 4">
    <name type="scientific">Legionella micdadei</name>
    <name type="common">Tatlockia micdadei</name>
    <dbReference type="NCBI Taxonomy" id="451"/>
    <lineage>
        <taxon>Bacteria</taxon>
        <taxon>Pseudomonadati</taxon>
        <taxon>Pseudomonadota</taxon>
        <taxon>Gammaproteobacteria</taxon>
        <taxon>Legionellales</taxon>
        <taxon>Legionellaceae</taxon>
        <taxon>Legionella</taxon>
    </lineage>
</organism>
<dbReference type="Gene3D" id="2.60.40.10">
    <property type="entry name" value="Immunoglobulins"/>
    <property type="match status" value="1"/>
</dbReference>
<dbReference type="KEGG" id="tmc:LMI_0498"/>
<sequence>MKWVLFCLLNLISVMAMALPPWVQFQNLTPFENTVYFGERKVIKIKMTHRFLKYAQEWYLPPGIQLILDGGVCPPLISGPIYFPFTGDCYFSLIISGDKLGHKIIGSNMYHLVGGEGGLFWDDWPLIPFVVNVIPHSLSMTNIPIQTGTANIPFALDLKKFVNYYGENVQAGVPPQAELIPASQDGLFFDPSSFAIVGTPTRTGTYVFSIGATNAYGRAAPTQLIINVGVNPSDKPVFKTHNYIPSATPGKDYRLNLVELLESKHFQPNSPVRFRIDQNEVHPKWLKVDGGGNNYLVGVPQLEDAGNEYEVTLIASTNTGGDSWPLEVRIPVATDPNSKPSIKPFSLEKSVGNEFSYDMRKQVIDPTNDPNPKLVIDHIEPQAEWLQISPIDPTLLTGSVPLDVTGQKYQITLRVNTRIGGDSYPIKVTLSIAADEERKPRFKDANPQMPTVYPGQPFYHDFVLNHDIFPEYEDTPYVVEFAQTHEKPCWLRIEDNKLIADLVPDLEEQFLQIYLTIQNVPGGKSEVIPLSLFVMN</sequence>
<dbReference type="Proteomes" id="UP000182998">
    <property type="component" value="Unassembled WGS sequence"/>
</dbReference>
<evidence type="ECO:0000256" key="1">
    <source>
        <dbReference type="SAM" id="SignalP"/>
    </source>
</evidence>
<keyword evidence="1" id="KW-0732">Signal</keyword>
<dbReference type="HOGENOM" id="CLU_507987_0_0_6"/>
<dbReference type="GO" id="GO:0005509">
    <property type="term" value="F:calcium ion binding"/>
    <property type="evidence" value="ECO:0007669"/>
    <property type="project" value="InterPro"/>
</dbReference>
<dbReference type="EMBL" id="LN614830">
    <property type="protein sequence ID" value="CEG59845.1"/>
    <property type="molecule type" value="Genomic_DNA"/>
</dbReference>
<evidence type="ECO:0000313" key="5">
    <source>
        <dbReference type="Proteomes" id="UP000182998"/>
    </source>
</evidence>
<dbReference type="InterPro" id="IPR013783">
    <property type="entry name" value="Ig-like_fold"/>
</dbReference>
<reference evidence="3 5" key="3">
    <citation type="submission" date="2016-10" db="EMBL/GenBank/DDBJ databases">
        <authorList>
            <person name="Varghese N."/>
            <person name="Submissions S."/>
        </authorList>
    </citation>
    <scope>NUCLEOTIDE SEQUENCE [LARGE SCALE GENOMIC DNA]</scope>
    <source>
        <strain evidence="3 5">ATCC 33218</strain>
    </source>
</reference>
<proteinExistence type="predicted"/>
<dbReference type="Proteomes" id="UP000032414">
    <property type="component" value="Chromosome I"/>
</dbReference>
<gene>
    <name evidence="2" type="ORF">LMI_0498</name>
    <name evidence="3" type="ORF">SAMN02982997_01937</name>
</gene>
<protein>
    <submittedName>
        <fullName evidence="2">Uncharacterized protein</fullName>
    </submittedName>
</protein>
<dbReference type="SUPFAM" id="SSF49313">
    <property type="entry name" value="Cadherin-like"/>
    <property type="match status" value="1"/>
</dbReference>
<dbReference type="AlphaFoldDB" id="A0A098GCW5"/>
<keyword evidence="5" id="KW-1185">Reference proteome</keyword>
<evidence type="ECO:0000313" key="2">
    <source>
        <dbReference type="EMBL" id="CEG59845.1"/>
    </source>
</evidence>
<feature type="signal peptide" evidence="1">
    <location>
        <begin position="1"/>
        <end position="18"/>
    </location>
</feature>
<evidence type="ECO:0000313" key="4">
    <source>
        <dbReference type="Proteomes" id="UP000032414"/>
    </source>
</evidence>
<name>A0A098GCW5_LEGMI</name>